<feature type="compositionally biased region" description="Basic and acidic residues" evidence="4">
    <location>
        <begin position="37"/>
        <end position="47"/>
    </location>
</feature>
<feature type="region of interest" description="Disordered" evidence="4">
    <location>
        <begin position="1"/>
        <end position="66"/>
    </location>
</feature>
<keyword evidence="2" id="KW-0677">Repeat</keyword>
<name>A0A9D4LTG2_DREPO</name>
<evidence type="ECO:0000256" key="3">
    <source>
        <dbReference type="ARBA" id="ARBA00022837"/>
    </source>
</evidence>
<keyword evidence="7" id="KW-1185">Reference proteome</keyword>
<accession>A0A9D4LTG2</accession>
<evidence type="ECO:0000313" key="6">
    <source>
        <dbReference type="EMBL" id="KAH3863464.1"/>
    </source>
</evidence>
<evidence type="ECO:0000313" key="7">
    <source>
        <dbReference type="Proteomes" id="UP000828390"/>
    </source>
</evidence>
<dbReference type="EMBL" id="JAIWYP010000002">
    <property type="protein sequence ID" value="KAH3863464.1"/>
    <property type="molecule type" value="Genomic_DNA"/>
</dbReference>
<dbReference type="GO" id="GO:0005509">
    <property type="term" value="F:calcium ion binding"/>
    <property type="evidence" value="ECO:0007669"/>
    <property type="project" value="InterPro"/>
</dbReference>
<feature type="domain" description="EF-hand" evidence="5">
    <location>
        <begin position="403"/>
        <end position="438"/>
    </location>
</feature>
<reference evidence="6" key="2">
    <citation type="submission" date="2020-11" db="EMBL/GenBank/DDBJ databases">
        <authorList>
            <person name="McCartney M.A."/>
            <person name="Auch B."/>
            <person name="Kono T."/>
            <person name="Mallez S."/>
            <person name="Becker A."/>
            <person name="Gohl D.M."/>
            <person name="Silverstein K.A.T."/>
            <person name="Koren S."/>
            <person name="Bechman K.B."/>
            <person name="Herman A."/>
            <person name="Abrahante J.E."/>
            <person name="Garbe J."/>
        </authorList>
    </citation>
    <scope>NUCLEOTIDE SEQUENCE</scope>
    <source>
        <strain evidence="6">Duluth1</strain>
        <tissue evidence="6">Whole animal</tissue>
    </source>
</reference>
<feature type="region of interest" description="Disordered" evidence="4">
    <location>
        <begin position="595"/>
        <end position="624"/>
    </location>
</feature>
<dbReference type="PANTHER" id="PTHR20875:SF5">
    <property type="entry name" value="EF-HAND DOMAIN-CONTAINING PROTEIN"/>
    <property type="match status" value="1"/>
</dbReference>
<dbReference type="PROSITE" id="PS50222">
    <property type="entry name" value="EF_HAND_2"/>
    <property type="match status" value="4"/>
</dbReference>
<feature type="domain" description="EF-hand" evidence="5">
    <location>
        <begin position="780"/>
        <end position="815"/>
    </location>
</feature>
<dbReference type="CDD" id="cd00051">
    <property type="entry name" value="EFh"/>
    <property type="match status" value="2"/>
</dbReference>
<reference evidence="6" key="1">
    <citation type="journal article" date="2019" name="bioRxiv">
        <title>The Genome of the Zebra Mussel, Dreissena polymorpha: A Resource for Invasive Species Research.</title>
        <authorList>
            <person name="McCartney M.A."/>
            <person name="Auch B."/>
            <person name="Kono T."/>
            <person name="Mallez S."/>
            <person name="Zhang Y."/>
            <person name="Obille A."/>
            <person name="Becker A."/>
            <person name="Abrahante J.E."/>
            <person name="Garbe J."/>
            <person name="Badalamenti J.P."/>
            <person name="Herman A."/>
            <person name="Mangelson H."/>
            <person name="Liachko I."/>
            <person name="Sullivan S."/>
            <person name="Sone E.D."/>
            <person name="Koren S."/>
            <person name="Silverstein K.A.T."/>
            <person name="Beckman K.B."/>
            <person name="Gohl D.M."/>
        </authorList>
    </citation>
    <scope>NUCLEOTIDE SEQUENCE</scope>
    <source>
        <strain evidence="6">Duluth1</strain>
        <tissue evidence="6">Whole animal</tissue>
    </source>
</reference>
<organism evidence="6 7">
    <name type="scientific">Dreissena polymorpha</name>
    <name type="common">Zebra mussel</name>
    <name type="synonym">Mytilus polymorpha</name>
    <dbReference type="NCBI Taxonomy" id="45954"/>
    <lineage>
        <taxon>Eukaryota</taxon>
        <taxon>Metazoa</taxon>
        <taxon>Spiralia</taxon>
        <taxon>Lophotrochozoa</taxon>
        <taxon>Mollusca</taxon>
        <taxon>Bivalvia</taxon>
        <taxon>Autobranchia</taxon>
        <taxon>Heteroconchia</taxon>
        <taxon>Euheterodonta</taxon>
        <taxon>Imparidentia</taxon>
        <taxon>Neoheterodontei</taxon>
        <taxon>Myida</taxon>
        <taxon>Dreissenoidea</taxon>
        <taxon>Dreissenidae</taxon>
        <taxon>Dreissena</taxon>
    </lineage>
</organism>
<dbReference type="Proteomes" id="UP000828390">
    <property type="component" value="Unassembled WGS sequence"/>
</dbReference>
<dbReference type="Pfam" id="PF08976">
    <property type="entry name" value="EF-hand_11"/>
    <property type="match status" value="1"/>
</dbReference>
<keyword evidence="3" id="KW-0106">Calcium</keyword>
<dbReference type="SMART" id="SM00054">
    <property type="entry name" value="EFh"/>
    <property type="match status" value="8"/>
</dbReference>
<dbReference type="Pfam" id="PF13499">
    <property type="entry name" value="EF-hand_7"/>
    <property type="match status" value="2"/>
</dbReference>
<protein>
    <recommendedName>
        <fullName evidence="5">EF-hand domain-containing protein</fullName>
    </recommendedName>
</protein>
<evidence type="ECO:0000256" key="1">
    <source>
        <dbReference type="ARBA" id="ARBA00022553"/>
    </source>
</evidence>
<evidence type="ECO:0000256" key="4">
    <source>
        <dbReference type="SAM" id="MobiDB-lite"/>
    </source>
</evidence>
<dbReference type="Gene3D" id="1.10.238.10">
    <property type="entry name" value="EF-hand"/>
    <property type="match status" value="7"/>
</dbReference>
<proteinExistence type="predicted"/>
<dbReference type="OrthoDB" id="26525at2759"/>
<dbReference type="InterPro" id="IPR052603">
    <property type="entry name" value="EFCB6"/>
</dbReference>
<evidence type="ECO:0000259" key="5">
    <source>
        <dbReference type="PROSITE" id="PS50222"/>
    </source>
</evidence>
<comment type="caution">
    <text evidence="6">The sequence shown here is derived from an EMBL/GenBank/DDBJ whole genome shotgun (WGS) entry which is preliminary data.</text>
</comment>
<dbReference type="InterPro" id="IPR015070">
    <property type="entry name" value="EF_hand_DJBP"/>
</dbReference>
<feature type="domain" description="EF-hand" evidence="5">
    <location>
        <begin position="895"/>
        <end position="930"/>
    </location>
</feature>
<evidence type="ECO:0000256" key="2">
    <source>
        <dbReference type="ARBA" id="ARBA00022737"/>
    </source>
</evidence>
<dbReference type="PROSITE" id="PS00018">
    <property type="entry name" value="EF_HAND_1"/>
    <property type="match status" value="1"/>
</dbReference>
<dbReference type="InterPro" id="IPR002048">
    <property type="entry name" value="EF_hand_dom"/>
</dbReference>
<dbReference type="InterPro" id="IPR011992">
    <property type="entry name" value="EF-hand-dom_pair"/>
</dbReference>
<dbReference type="InterPro" id="IPR018247">
    <property type="entry name" value="EF_Hand_1_Ca_BS"/>
</dbReference>
<sequence>MSQVGVRPPSQMSTGRMGVSLPQIQHPLSRMSNPGDFELRGVSRSGDRPLSNPAGGRPLANESHYPLRKSLSALGGRESRQTHRLGKENLAASMPIESIPEGVEVTFGDPSKTRMPIFGSKADIGSVPPSRASSRLSTASAQARLEIDELEMLLRQRMRGNFFEIRKHFQNNDPEGKGNVSREALYRILMTVLGRQLTQSQFTRLLERLGFNNRVVINYTEFFALFRKVNEEDSSYPRWMDPVQRTHLEKAVMTAEQVHGQLRGKVKQRFMDLAELIPQMNPGGSGRIMKPELRQLLNKLMFYMDDDEFEKLWNKYDPDAAGTINGEKFLNKLGITFQNGADMAPMTPVLESDLRKLKISDRHVVKEFKELSKRSTKRTPRRKEIERRNQLDVERWLKNKFREGFSTMREAFEAKDAKSEGNVGFDDFLEVLANFGLKLEKKYLAAFLSRCSVSANRNGTIPYREFLHRFQDRSERGMTHAILTDNKHRLVRLFNDGRESPTSGGNLSTLEAQLMNMFQRDFLALLGTFKSIDKLETGVINQEEFRAAMESRFNLTLTDEQFESFVDRVPLDEDGGVKYTDFMQQFDTRGMAPSLFPGAHNDRKPVKVGPLPEDKVEEKPPAPKLQKTEAAEYMVFDDPPVLDEAGPRRSPQEMFRLIKDLLTKRFNDVERVFFELDEINSMRFSQEQMFQLLRRFPEIKPEVTRGEIRDLWKTFITNKDKTLDYYEFVRHFGFSRTSAAFPNAKRNPPRHGDADFMIRSRKLNCAADMLQDSLRSKIDYMWDDLRKEFVGMDPYGTGFVSQEEFREVCRELCVHLSEYELDQLIRKFDIKADGRVSYIEFLKPFALRKQIWRHGNNMLSLLQHPQAELPVSDIVEPPQKGLHGITAKLRQKLAGDWKNLRRAFRKLDRSNNGYLSVPEFRSVLKLANVILDEDEVYHVLNRFDQDMSGRIQYEKFIEETFKPETRHSVRPA</sequence>
<dbReference type="SUPFAM" id="SSF47473">
    <property type="entry name" value="EF-hand"/>
    <property type="match status" value="4"/>
</dbReference>
<feature type="compositionally biased region" description="Basic and acidic residues" evidence="4">
    <location>
        <begin position="612"/>
        <end position="624"/>
    </location>
</feature>
<feature type="domain" description="EF-hand" evidence="5">
    <location>
        <begin position="304"/>
        <end position="339"/>
    </location>
</feature>
<gene>
    <name evidence="6" type="ORF">DPMN_026453</name>
</gene>
<dbReference type="PANTHER" id="PTHR20875">
    <property type="entry name" value="EF-HAND CALCIUM-BINDING DOMAIN-CONTAINING PROTEIN 6-RELATED"/>
    <property type="match status" value="1"/>
</dbReference>
<dbReference type="AlphaFoldDB" id="A0A9D4LTG2"/>
<keyword evidence="1" id="KW-0597">Phosphoprotein</keyword>